<reference evidence="4" key="3">
    <citation type="submission" date="2023-05" db="EMBL/GenBank/DDBJ databases">
        <authorList>
            <person name="Smith C.H."/>
        </authorList>
    </citation>
    <scope>NUCLEOTIDE SEQUENCE</scope>
    <source>
        <strain evidence="4">CHS0354</strain>
        <tissue evidence="4">Mantle</tissue>
    </source>
</reference>
<comment type="caution">
    <text evidence="4">The sequence shown here is derived from an EMBL/GenBank/DDBJ whole genome shotgun (WGS) entry which is preliminary data.</text>
</comment>
<dbReference type="PANTHER" id="PTHR14187:SF5">
    <property type="entry name" value="HEAT SHOCK 70 KDA PROTEIN 12A"/>
    <property type="match status" value="1"/>
</dbReference>
<keyword evidence="2" id="KW-0547">Nucleotide-binding</keyword>
<evidence type="ECO:0000313" key="5">
    <source>
        <dbReference type="Proteomes" id="UP001195483"/>
    </source>
</evidence>
<evidence type="ECO:0000256" key="2">
    <source>
        <dbReference type="ARBA" id="ARBA00022741"/>
    </source>
</evidence>
<dbReference type="Gene3D" id="3.30.420.40">
    <property type="match status" value="2"/>
</dbReference>
<reference evidence="4" key="1">
    <citation type="journal article" date="2021" name="Genome Biol. Evol.">
        <title>A High-Quality Reference Genome for a Parasitic Bivalve with Doubly Uniparental Inheritance (Bivalvia: Unionida).</title>
        <authorList>
            <person name="Smith C.H."/>
        </authorList>
    </citation>
    <scope>NUCLEOTIDE SEQUENCE</scope>
    <source>
        <strain evidence="4">CHS0354</strain>
    </source>
</reference>
<organism evidence="4 5">
    <name type="scientific">Potamilus streckersoni</name>
    <dbReference type="NCBI Taxonomy" id="2493646"/>
    <lineage>
        <taxon>Eukaryota</taxon>
        <taxon>Metazoa</taxon>
        <taxon>Spiralia</taxon>
        <taxon>Lophotrochozoa</taxon>
        <taxon>Mollusca</taxon>
        <taxon>Bivalvia</taxon>
        <taxon>Autobranchia</taxon>
        <taxon>Heteroconchia</taxon>
        <taxon>Palaeoheterodonta</taxon>
        <taxon>Unionida</taxon>
        <taxon>Unionoidea</taxon>
        <taxon>Unionidae</taxon>
        <taxon>Ambleminae</taxon>
        <taxon>Lampsilini</taxon>
        <taxon>Potamilus</taxon>
    </lineage>
</organism>
<dbReference type="GO" id="GO:0005524">
    <property type="term" value="F:ATP binding"/>
    <property type="evidence" value="ECO:0007669"/>
    <property type="project" value="UniProtKB-KW"/>
</dbReference>
<sequence length="567" mass="63728">MSLKENKLLVAALDFGTTYSGYAFVFRHEDHTKIMANTVWSGGSLMSLKCPTCVLFDQKKQFHSFGYEAEDKYSELALDEEHEKWHYFRRFKMTLHNKQIKRDVEIHDDKGLTMPAKKVFGSAIKFLKTHLLGTLKNRGTEIAEKDIHWILTVPAIWSDAAKQFMREAAVSEAEIDSGSLTIALEPEAASLYCQLLPSDKLSGQGRLTAAKYMILDLGGGTADITVHEKQTDGSLRELHEPTGGAWGGTKVDEAFHQMLIKIIGAKTFKTFCDKNKADHVDLLRELETKKRTISPETIGKVTIKIPVSLTNTYEKQSGETIADTLKETPFKDNIIWAADKVRIEANLFKSLFKECTDGVTQCVRELLQKPEVKDVDTFLMVGGFSESPMMQAAIKEAFPKATVIIPAEAGLVVLKGAVVFGREPLKISSRIAKYTYGINISPPFDTTIHPQEKRVAVGGKERCKDVFKKYIQKGESIKIGEKRSGKHVSLKADQKEMLLKIYASAAKDPKFITDPGCEYMGRLVVKLPEEQDIFKVNVDMMFGQTEFLVEAEEESSRRKFTSYFDFL</sequence>
<protein>
    <submittedName>
        <fullName evidence="4">Uncharacterized protein</fullName>
    </submittedName>
</protein>
<reference evidence="4" key="2">
    <citation type="journal article" date="2021" name="Genome Biol. Evol.">
        <title>Developing a high-quality reference genome for a parasitic bivalve with doubly uniparental inheritance (Bivalvia: Unionida).</title>
        <authorList>
            <person name="Smith C.H."/>
        </authorList>
    </citation>
    <scope>NUCLEOTIDE SEQUENCE</scope>
    <source>
        <strain evidence="4">CHS0354</strain>
        <tissue evidence="4">Mantle</tissue>
    </source>
</reference>
<dbReference type="GO" id="GO:0140662">
    <property type="term" value="F:ATP-dependent protein folding chaperone"/>
    <property type="evidence" value="ECO:0007669"/>
    <property type="project" value="InterPro"/>
</dbReference>
<dbReference type="CDD" id="cd10229">
    <property type="entry name" value="ASKHA_NBD_HSP70_HSPA12"/>
    <property type="match status" value="1"/>
</dbReference>
<evidence type="ECO:0000256" key="1">
    <source>
        <dbReference type="ARBA" id="ARBA00007381"/>
    </source>
</evidence>
<keyword evidence="3" id="KW-0067">ATP-binding</keyword>
<gene>
    <name evidence="4" type="ORF">CHS0354_026380</name>
</gene>
<dbReference type="Proteomes" id="UP001195483">
    <property type="component" value="Unassembled WGS sequence"/>
</dbReference>
<evidence type="ECO:0000313" key="4">
    <source>
        <dbReference type="EMBL" id="KAK3602828.1"/>
    </source>
</evidence>
<dbReference type="SUPFAM" id="SSF53067">
    <property type="entry name" value="Actin-like ATPase domain"/>
    <property type="match status" value="2"/>
</dbReference>
<accession>A0AAE0T413</accession>
<dbReference type="AlphaFoldDB" id="A0AAE0T413"/>
<dbReference type="PANTHER" id="PTHR14187">
    <property type="entry name" value="ALPHA KINASE/ELONGATION FACTOR 2 KINASE"/>
    <property type="match status" value="1"/>
</dbReference>
<dbReference type="Pfam" id="PF00012">
    <property type="entry name" value="HSP70"/>
    <property type="match status" value="1"/>
</dbReference>
<dbReference type="InterPro" id="IPR043129">
    <property type="entry name" value="ATPase_NBD"/>
</dbReference>
<proteinExistence type="inferred from homology"/>
<dbReference type="EMBL" id="JAEAOA010001575">
    <property type="protein sequence ID" value="KAK3602828.1"/>
    <property type="molecule type" value="Genomic_DNA"/>
</dbReference>
<dbReference type="InterPro" id="IPR013126">
    <property type="entry name" value="Hsp_70_fam"/>
</dbReference>
<keyword evidence="5" id="KW-1185">Reference proteome</keyword>
<comment type="similarity">
    <text evidence="1">Belongs to the heat shock protein 70 family.</text>
</comment>
<evidence type="ECO:0000256" key="3">
    <source>
        <dbReference type="ARBA" id="ARBA00022840"/>
    </source>
</evidence>
<name>A0AAE0T413_9BIVA</name>